<feature type="transmembrane region" description="Helical" evidence="1">
    <location>
        <begin position="68"/>
        <end position="94"/>
    </location>
</feature>
<evidence type="ECO:0000256" key="1">
    <source>
        <dbReference type="SAM" id="Phobius"/>
    </source>
</evidence>
<organism evidence="2 3">
    <name type="scientific">Pleurostoma richardsiae</name>
    <dbReference type="NCBI Taxonomy" id="41990"/>
    <lineage>
        <taxon>Eukaryota</taxon>
        <taxon>Fungi</taxon>
        <taxon>Dikarya</taxon>
        <taxon>Ascomycota</taxon>
        <taxon>Pezizomycotina</taxon>
        <taxon>Sordariomycetes</taxon>
        <taxon>Sordariomycetidae</taxon>
        <taxon>Calosphaeriales</taxon>
        <taxon>Pleurostomataceae</taxon>
        <taxon>Pleurostoma</taxon>
    </lineage>
</organism>
<keyword evidence="1" id="KW-0812">Transmembrane</keyword>
<keyword evidence="1" id="KW-0472">Membrane</keyword>
<dbReference type="EMBL" id="JANBVO010000030">
    <property type="protein sequence ID" value="KAJ9138473.1"/>
    <property type="molecule type" value="Genomic_DNA"/>
</dbReference>
<evidence type="ECO:0008006" key="4">
    <source>
        <dbReference type="Google" id="ProtNLM"/>
    </source>
</evidence>
<reference evidence="2" key="1">
    <citation type="submission" date="2022-07" db="EMBL/GenBank/DDBJ databases">
        <title>Fungi with potential for degradation of polypropylene.</title>
        <authorList>
            <person name="Gostincar C."/>
        </authorList>
    </citation>
    <scope>NUCLEOTIDE SEQUENCE</scope>
    <source>
        <strain evidence="2">EXF-13308</strain>
    </source>
</reference>
<keyword evidence="3" id="KW-1185">Reference proteome</keyword>
<accession>A0AA38R8X9</accession>
<name>A0AA38R8X9_9PEZI</name>
<dbReference type="Proteomes" id="UP001174694">
    <property type="component" value="Unassembled WGS sequence"/>
</dbReference>
<protein>
    <recommendedName>
        <fullName evidence="4">Transmembrane protein</fullName>
    </recommendedName>
</protein>
<dbReference type="AlphaFoldDB" id="A0AA38R8X9"/>
<gene>
    <name evidence="2" type="ORF">NKR23_g8565</name>
</gene>
<sequence length="117" mass="12140">MLLLPHVVKGWGVFNTSHDDNVIDAHPGSGVGGGYSAGLGGNLTTSEGRQHVPARTNSSGGGPISPGVIIGIVFGVVATLVGVYFVVCCGGWAIREAWKEGKEKRKARRAKLKDAES</sequence>
<evidence type="ECO:0000313" key="2">
    <source>
        <dbReference type="EMBL" id="KAJ9138473.1"/>
    </source>
</evidence>
<comment type="caution">
    <text evidence="2">The sequence shown here is derived from an EMBL/GenBank/DDBJ whole genome shotgun (WGS) entry which is preliminary data.</text>
</comment>
<evidence type="ECO:0000313" key="3">
    <source>
        <dbReference type="Proteomes" id="UP001174694"/>
    </source>
</evidence>
<keyword evidence="1" id="KW-1133">Transmembrane helix</keyword>
<proteinExistence type="predicted"/>